<gene>
    <name evidence="1" type="ORF">CYFUS_005111</name>
</gene>
<protein>
    <submittedName>
        <fullName evidence="1">Uncharacterized protein</fullName>
    </submittedName>
</protein>
<dbReference type="Proteomes" id="UP000217257">
    <property type="component" value="Chromosome"/>
</dbReference>
<dbReference type="AlphaFoldDB" id="A0A250J8Z0"/>
<sequence>MVVESESVTGGGGVGPVALVRWVGAEGEVGAVGEDGALRAVGVVGEGAVLTFGRLTFNMRALSLVAGRKVCARPLYFLERKRVSMDEKGMSFVLQGAGNTD</sequence>
<dbReference type="EMBL" id="CP022098">
    <property type="protein sequence ID" value="ATB39666.1"/>
    <property type="molecule type" value="Genomic_DNA"/>
</dbReference>
<dbReference type="KEGG" id="cfus:CYFUS_005111"/>
<evidence type="ECO:0000313" key="1">
    <source>
        <dbReference type="EMBL" id="ATB39666.1"/>
    </source>
</evidence>
<name>A0A250J8Z0_9BACT</name>
<reference evidence="1 2" key="1">
    <citation type="submission" date="2017-06" db="EMBL/GenBank/DDBJ databases">
        <title>Sequencing and comparative analysis of myxobacterial genomes.</title>
        <authorList>
            <person name="Rupp O."/>
            <person name="Goesmann A."/>
            <person name="Sogaard-Andersen L."/>
        </authorList>
    </citation>
    <scope>NUCLEOTIDE SEQUENCE [LARGE SCALE GENOMIC DNA]</scope>
    <source>
        <strain evidence="1 2">DSM 52655</strain>
    </source>
</reference>
<dbReference type="RefSeq" id="WP_157758658.1">
    <property type="nucleotide sequence ID" value="NZ_CP022098.1"/>
</dbReference>
<proteinExistence type="predicted"/>
<evidence type="ECO:0000313" key="2">
    <source>
        <dbReference type="Proteomes" id="UP000217257"/>
    </source>
</evidence>
<accession>A0A250J8Z0</accession>
<organism evidence="1 2">
    <name type="scientific">Cystobacter fuscus</name>
    <dbReference type="NCBI Taxonomy" id="43"/>
    <lineage>
        <taxon>Bacteria</taxon>
        <taxon>Pseudomonadati</taxon>
        <taxon>Myxococcota</taxon>
        <taxon>Myxococcia</taxon>
        <taxon>Myxococcales</taxon>
        <taxon>Cystobacterineae</taxon>
        <taxon>Archangiaceae</taxon>
        <taxon>Cystobacter</taxon>
    </lineage>
</organism>